<dbReference type="Pfam" id="PF02518">
    <property type="entry name" value="HATPase_c"/>
    <property type="match status" value="1"/>
</dbReference>
<dbReference type="SUPFAM" id="SSF55874">
    <property type="entry name" value="ATPase domain of HSP90 chaperone/DNA topoisomerase II/histidine kinase"/>
    <property type="match status" value="1"/>
</dbReference>
<dbReference type="Gene3D" id="1.10.287.130">
    <property type="match status" value="1"/>
</dbReference>
<sequence>MKESKQNLRPPRVKGLTISMAFLLVGWLVFLVSITQERSIYDTMGPNDDPFWNVAQFRTAADDFQASLFRFDGSNGDEAKKIRFQYEILLSKFFIISQKSDSTEFSYRQPEYAPTIAKLKETFSKMDPLMENFPRGGPSTIDILHQNLAAVTSSYEDFIKAIGAAEIKRRDSVLKSALRDRAILLYSNIGVSLIFLLAIIMLDRSSRNFQRAFEAARQVAHTKQVFLGALNHELRNPLQTIVSAIDNVSDLPMDRHVMLAVFNIERAAKHIETHMRDLTDFLRLDTIKTNLNIEDVDLQQVVDRTESRFSSAASKKNLHISQTRTSRDCTFRSDEQRIQQILDNIVENAVKYSDRGSINIIFGINDANRDLPVQIEVIDEGTGINEEKMKYLFSPFFQSHFPEHRYASGYGMGLAVVRGLIQVLGGTIEVDSQVEKGTSFRMCFPANFTLNAADRSPRVSPRN</sequence>
<dbReference type="KEGG" id="bgd:bgla_2p0430"/>
<keyword evidence="3" id="KW-0597">Phosphoprotein</keyword>
<dbReference type="InterPro" id="IPR003661">
    <property type="entry name" value="HisK_dim/P_dom"/>
</dbReference>
<dbReference type="RefSeq" id="WP_013691775.1">
    <property type="nucleotide sequence ID" value="NC_015377.1"/>
</dbReference>
<evidence type="ECO:0000256" key="1">
    <source>
        <dbReference type="ARBA" id="ARBA00000085"/>
    </source>
</evidence>
<evidence type="ECO:0000256" key="3">
    <source>
        <dbReference type="ARBA" id="ARBA00022553"/>
    </source>
</evidence>
<proteinExistence type="predicted"/>
<dbReference type="PRINTS" id="PR00344">
    <property type="entry name" value="BCTRLSENSOR"/>
</dbReference>
<accession>F2LS85</accession>
<dbReference type="SUPFAM" id="SSF47384">
    <property type="entry name" value="Homodimeric domain of signal transducing histidine kinase"/>
    <property type="match status" value="1"/>
</dbReference>
<dbReference type="EMBL" id="CP002602">
    <property type="protein sequence ID" value="AEA65640.1"/>
    <property type="molecule type" value="Genomic_DNA"/>
</dbReference>
<dbReference type="InterPro" id="IPR005467">
    <property type="entry name" value="His_kinase_dom"/>
</dbReference>
<feature type="domain" description="Histidine kinase" evidence="5">
    <location>
        <begin position="229"/>
        <end position="448"/>
    </location>
</feature>
<keyword evidence="6" id="KW-0808">Transferase</keyword>
<comment type="catalytic activity">
    <reaction evidence="1">
        <text>ATP + protein L-histidine = ADP + protein N-phospho-L-histidine.</text>
        <dbReference type="EC" id="2.7.13.3"/>
    </reaction>
</comment>
<protein>
    <recommendedName>
        <fullName evidence="2">histidine kinase</fullName>
        <ecNumber evidence="2">2.7.13.3</ecNumber>
    </recommendedName>
</protein>
<dbReference type="HOGENOM" id="CLU_000445_114_59_4"/>
<dbReference type="InterPro" id="IPR003594">
    <property type="entry name" value="HATPase_dom"/>
</dbReference>
<dbReference type="CDD" id="cd00082">
    <property type="entry name" value="HisKA"/>
    <property type="match status" value="1"/>
</dbReference>
<dbReference type="PROSITE" id="PS50109">
    <property type="entry name" value="HIS_KIN"/>
    <property type="match status" value="1"/>
</dbReference>
<geneLocation type="plasmid" evidence="6 7">
    <name>bgla_2p</name>
</geneLocation>
<dbReference type="InterPro" id="IPR036890">
    <property type="entry name" value="HATPase_C_sf"/>
</dbReference>
<evidence type="ECO:0000256" key="2">
    <source>
        <dbReference type="ARBA" id="ARBA00012438"/>
    </source>
</evidence>
<dbReference type="SMART" id="SM00387">
    <property type="entry name" value="HATPase_c"/>
    <property type="match status" value="1"/>
</dbReference>
<evidence type="ECO:0000256" key="4">
    <source>
        <dbReference type="SAM" id="Phobius"/>
    </source>
</evidence>
<dbReference type="EC" id="2.7.13.3" evidence="2"/>
<keyword evidence="4" id="KW-1133">Transmembrane helix</keyword>
<keyword evidence="4" id="KW-0472">Membrane</keyword>
<gene>
    <name evidence="6" type="ordered locus">bgla_2p0430</name>
</gene>
<name>F2LS85_BURGS</name>
<dbReference type="GO" id="GO:0000155">
    <property type="term" value="F:phosphorelay sensor kinase activity"/>
    <property type="evidence" value="ECO:0007669"/>
    <property type="project" value="InterPro"/>
</dbReference>
<dbReference type="InterPro" id="IPR036097">
    <property type="entry name" value="HisK_dim/P_sf"/>
</dbReference>
<feature type="transmembrane region" description="Helical" evidence="4">
    <location>
        <begin position="15"/>
        <end position="34"/>
    </location>
</feature>
<keyword evidence="6" id="KW-0614">Plasmid</keyword>
<dbReference type="PANTHER" id="PTHR43547">
    <property type="entry name" value="TWO-COMPONENT HISTIDINE KINASE"/>
    <property type="match status" value="1"/>
</dbReference>
<dbReference type="InterPro" id="IPR004358">
    <property type="entry name" value="Sig_transdc_His_kin-like_C"/>
</dbReference>
<keyword evidence="7" id="KW-1185">Reference proteome</keyword>
<dbReference type="Gene3D" id="3.30.565.10">
    <property type="entry name" value="Histidine kinase-like ATPase, C-terminal domain"/>
    <property type="match status" value="1"/>
</dbReference>
<evidence type="ECO:0000313" key="7">
    <source>
        <dbReference type="Proteomes" id="UP000008316"/>
    </source>
</evidence>
<dbReference type="AlphaFoldDB" id="F2LS85"/>
<dbReference type="SMART" id="SM00388">
    <property type="entry name" value="HisKA"/>
    <property type="match status" value="1"/>
</dbReference>
<organism evidence="6 7">
    <name type="scientific">Burkholderia gladioli (strain BSR3)</name>
    <dbReference type="NCBI Taxonomy" id="999541"/>
    <lineage>
        <taxon>Bacteria</taxon>
        <taxon>Pseudomonadati</taxon>
        <taxon>Pseudomonadota</taxon>
        <taxon>Betaproteobacteria</taxon>
        <taxon>Burkholderiales</taxon>
        <taxon>Burkholderiaceae</taxon>
        <taxon>Burkholderia</taxon>
    </lineage>
</organism>
<dbReference type="Proteomes" id="UP000008316">
    <property type="component" value="Plasmid bgla_2p"/>
</dbReference>
<feature type="transmembrane region" description="Helical" evidence="4">
    <location>
        <begin position="183"/>
        <end position="202"/>
    </location>
</feature>
<reference evidence="6 7" key="1">
    <citation type="journal article" date="2011" name="J. Bacteriol.">
        <title>Complete genome sequence of Burkholderia gladioli BSR3.</title>
        <authorList>
            <person name="Seo Y.S."/>
            <person name="Lim J."/>
            <person name="Choi B.S."/>
            <person name="Kim H."/>
            <person name="Goo E."/>
            <person name="Lee B."/>
            <person name="Lim J.S."/>
            <person name="Choi I.Y."/>
            <person name="Moon J.S."/>
            <person name="Kim J."/>
            <person name="Hwang I."/>
        </authorList>
    </citation>
    <scope>NUCLEOTIDE SEQUENCE [LARGE SCALE GENOMIC DNA]</scope>
    <source>
        <strain evidence="6 7">BSR3</strain>
        <plasmid evidence="6">bgla_2p</plasmid>
    </source>
</reference>
<dbReference type="PANTHER" id="PTHR43547:SF2">
    <property type="entry name" value="HYBRID SIGNAL TRANSDUCTION HISTIDINE KINASE C"/>
    <property type="match status" value="1"/>
</dbReference>
<keyword evidence="6" id="KW-0418">Kinase</keyword>
<evidence type="ECO:0000313" key="6">
    <source>
        <dbReference type="EMBL" id="AEA65640.1"/>
    </source>
</evidence>
<keyword evidence="4" id="KW-0812">Transmembrane</keyword>
<evidence type="ECO:0000259" key="5">
    <source>
        <dbReference type="PROSITE" id="PS50109"/>
    </source>
</evidence>
<dbReference type="eggNOG" id="COG2205">
    <property type="taxonomic scope" value="Bacteria"/>
</dbReference>